<dbReference type="InterPro" id="IPR001138">
    <property type="entry name" value="Zn2Cys6_DnaBD"/>
</dbReference>
<dbReference type="GO" id="GO:0008270">
    <property type="term" value="F:zinc ion binding"/>
    <property type="evidence" value="ECO:0007669"/>
    <property type="project" value="InterPro"/>
</dbReference>
<evidence type="ECO:0000256" key="1">
    <source>
        <dbReference type="ARBA" id="ARBA00004123"/>
    </source>
</evidence>
<dbReference type="PANTHER" id="PTHR37534">
    <property type="entry name" value="TRANSCRIPTIONAL ACTIVATOR PROTEIN UGA3"/>
    <property type="match status" value="1"/>
</dbReference>
<dbReference type="GO" id="GO:0005634">
    <property type="term" value="C:nucleus"/>
    <property type="evidence" value="ECO:0007669"/>
    <property type="project" value="UniProtKB-SubCell"/>
</dbReference>
<name>A0A8H3E0D1_9AGAM</name>
<dbReference type="PROSITE" id="PS00463">
    <property type="entry name" value="ZN2_CY6_FUNGAL_1"/>
    <property type="match status" value="1"/>
</dbReference>
<dbReference type="PANTHER" id="PTHR37534:SF46">
    <property type="entry name" value="ZN(II)2CYS6 TRANSCRIPTION FACTOR (EUROFUNG)"/>
    <property type="match status" value="1"/>
</dbReference>
<evidence type="ECO:0000256" key="2">
    <source>
        <dbReference type="ARBA" id="ARBA00023242"/>
    </source>
</evidence>
<feature type="region of interest" description="Disordered" evidence="3">
    <location>
        <begin position="50"/>
        <end position="89"/>
    </location>
</feature>
<evidence type="ECO:0000256" key="3">
    <source>
        <dbReference type="SAM" id="MobiDB-lite"/>
    </source>
</evidence>
<keyword evidence="2" id="KW-0539">Nucleus</keyword>
<feature type="domain" description="Zn(2)-C6 fungal-type" evidence="4">
    <location>
        <begin position="13"/>
        <end position="41"/>
    </location>
</feature>
<organism evidence="5 6">
    <name type="scientific">Rhizoctonia solani</name>
    <dbReference type="NCBI Taxonomy" id="456999"/>
    <lineage>
        <taxon>Eukaryota</taxon>
        <taxon>Fungi</taxon>
        <taxon>Dikarya</taxon>
        <taxon>Basidiomycota</taxon>
        <taxon>Agaricomycotina</taxon>
        <taxon>Agaricomycetes</taxon>
        <taxon>Cantharellales</taxon>
        <taxon>Ceratobasidiaceae</taxon>
        <taxon>Rhizoctonia</taxon>
    </lineage>
</organism>
<dbReference type="SUPFAM" id="SSF57701">
    <property type="entry name" value="Zn2/Cys6 DNA-binding domain"/>
    <property type="match status" value="1"/>
</dbReference>
<proteinExistence type="predicted"/>
<dbReference type="PROSITE" id="PS50048">
    <property type="entry name" value="ZN2_CY6_FUNGAL_2"/>
    <property type="match status" value="1"/>
</dbReference>
<dbReference type="Gene3D" id="4.10.240.10">
    <property type="entry name" value="Zn(2)-C6 fungal-type DNA-binding domain"/>
    <property type="match status" value="1"/>
</dbReference>
<reference evidence="5" key="1">
    <citation type="submission" date="2021-01" db="EMBL/GenBank/DDBJ databases">
        <authorList>
            <person name="Kaushik A."/>
        </authorList>
    </citation>
    <scope>NUCLEOTIDE SEQUENCE</scope>
    <source>
        <strain evidence="5">AG5</strain>
    </source>
</reference>
<comment type="subcellular location">
    <subcellularLocation>
        <location evidence="1">Nucleus</location>
    </subcellularLocation>
</comment>
<dbReference type="SMART" id="SM00066">
    <property type="entry name" value="GAL4"/>
    <property type="match status" value="1"/>
</dbReference>
<feature type="compositionally biased region" description="Low complexity" evidence="3">
    <location>
        <begin position="70"/>
        <end position="83"/>
    </location>
</feature>
<sequence>MTYRIPPGPVGTSCLTCKRRHKKCDRTKPICNRCSKGGYECLGYEHNLNKHTGSDDESLPSDPTRVISVPSYSPASSSSAYSADGPRDDEPLISHAYDTLAPGNYDLRSHLVSSDTIHPPQQLSSLSTHSGVDATVYGDPPPTTPEVYIAQTGARLSRSLHNTDNAVAPQPVLSSDPLLLALASQIPQSVPLPPEIRGTVEYVISRVDRILNVTYFRPQGEQIARFLGQAALRLAVCDFARQGMLVYAKIRESILEGSDSGNRSNFARWIDGYEQALSSSFQRSLTPYEHRERHNDVLEVFYVKVAVLDAAATYRLMCRLVPNFLQAVYSDPALWSTEHNPAFISIAHLFSSSRYGPAFYMCMDVMASMAYGVPHLVEYSTDTEPFHTEPHTTEWMNCVPGEFLILLAKINICRDQGLLAEDWQDIERRLVTWEPRLRFKPQGLDSNRSVAWLALQESWRQTLLIYLYLALCGARTDDLRIQFSLRQIFQIVKTIKRQDSPIGNIHFFVPYLIAGICSRTEKQRRLVRERLGCATESRFWLFHGPDIIPVLDHLWLGAAIGGQPITWDDYIRSRHVMLPLSS</sequence>
<dbReference type="Pfam" id="PF00172">
    <property type="entry name" value="Zn_clus"/>
    <property type="match status" value="1"/>
</dbReference>
<evidence type="ECO:0000313" key="5">
    <source>
        <dbReference type="EMBL" id="CAE7132138.1"/>
    </source>
</evidence>
<dbReference type="Pfam" id="PF11951">
    <property type="entry name" value="Fungal_trans_2"/>
    <property type="match status" value="1"/>
</dbReference>
<evidence type="ECO:0000313" key="6">
    <source>
        <dbReference type="Proteomes" id="UP000663827"/>
    </source>
</evidence>
<dbReference type="EMBL" id="CAJNJQ010001309">
    <property type="protein sequence ID" value="CAE7132138.1"/>
    <property type="molecule type" value="Genomic_DNA"/>
</dbReference>
<protein>
    <recommendedName>
        <fullName evidence="4">Zn(2)-C6 fungal-type domain-containing protein</fullName>
    </recommendedName>
</protein>
<dbReference type="GO" id="GO:0000981">
    <property type="term" value="F:DNA-binding transcription factor activity, RNA polymerase II-specific"/>
    <property type="evidence" value="ECO:0007669"/>
    <property type="project" value="InterPro"/>
</dbReference>
<accession>A0A8H3E0D1</accession>
<dbReference type="InterPro" id="IPR036864">
    <property type="entry name" value="Zn2-C6_fun-type_DNA-bd_sf"/>
</dbReference>
<dbReference type="CDD" id="cd00067">
    <property type="entry name" value="GAL4"/>
    <property type="match status" value="1"/>
</dbReference>
<evidence type="ECO:0000259" key="4">
    <source>
        <dbReference type="PROSITE" id="PS50048"/>
    </source>
</evidence>
<comment type="caution">
    <text evidence="5">The sequence shown here is derived from an EMBL/GenBank/DDBJ whole genome shotgun (WGS) entry which is preliminary data.</text>
</comment>
<dbReference type="InterPro" id="IPR021858">
    <property type="entry name" value="Fun_TF"/>
</dbReference>
<dbReference type="AlphaFoldDB" id="A0A8H3E0D1"/>
<dbReference type="Proteomes" id="UP000663827">
    <property type="component" value="Unassembled WGS sequence"/>
</dbReference>
<gene>
    <name evidence="5" type="ORF">RDB_LOCUS65449</name>
</gene>